<dbReference type="InterPro" id="IPR003421">
    <property type="entry name" value="Opine_DH"/>
</dbReference>
<sequence length="350" mass="36489">MRVAILGTGAIGLGAAALLTEQGHKPVLWSPSGTGAAALAGGAPLDASGALTGRYTVAVAADARAAVTGAETVMLALPAYGHRAVLDAVLPHLAAGQTVLFSGHLSFAALYLAQRLAERGLHLPMVVWGTTVTTGRRTGPTAVRMNIRAKVDVAGLPAGEGGLALSRTLFGDRFVPRDDLIAIALSNVNPQNHMAIALCNLTRMERGEAWAQNENITDAVGRLIEALDAERLAIAASFGATVRTVREHFHLSFHIPEAPLGEMARAMVAKGDRTLAPATLETRYVLEDVPFGLVPTVLLGRLAGIPTPLHDSGIALLSALYGRDLASANDILPALGLAGITKDELRARMR</sequence>
<keyword evidence="3" id="KW-0566">Pantothenate biosynthesis</keyword>
<dbReference type="InterPro" id="IPR008927">
    <property type="entry name" value="6-PGluconate_DH-like_C_sf"/>
</dbReference>
<feature type="domain" description="Ketopantoate reductase N-terminal" evidence="6">
    <location>
        <begin position="3"/>
        <end position="101"/>
    </location>
</feature>
<evidence type="ECO:0000313" key="8">
    <source>
        <dbReference type="Proteomes" id="UP001529369"/>
    </source>
</evidence>
<evidence type="ECO:0000256" key="4">
    <source>
        <dbReference type="ARBA" id="ARBA00048793"/>
    </source>
</evidence>
<name>A0ABT8A6C0_9PROT</name>
<feature type="domain" description="Opine dehydrogenase" evidence="5">
    <location>
        <begin position="177"/>
        <end position="320"/>
    </location>
</feature>
<comment type="caution">
    <text evidence="7">The sequence shown here is derived from an EMBL/GenBank/DDBJ whole genome shotgun (WGS) entry which is preliminary data.</text>
</comment>
<proteinExistence type="predicted"/>
<evidence type="ECO:0000259" key="5">
    <source>
        <dbReference type="Pfam" id="PF02317"/>
    </source>
</evidence>
<dbReference type="Gene3D" id="1.10.1040.10">
    <property type="entry name" value="N-(1-d-carboxylethyl)-l-norvaline Dehydrogenase, domain 2"/>
    <property type="match status" value="1"/>
</dbReference>
<dbReference type="SUPFAM" id="SSF51735">
    <property type="entry name" value="NAD(P)-binding Rossmann-fold domains"/>
    <property type="match status" value="1"/>
</dbReference>
<dbReference type="Gene3D" id="3.40.50.720">
    <property type="entry name" value="NAD(P)-binding Rossmann-like Domain"/>
    <property type="match status" value="1"/>
</dbReference>
<comment type="catalytic activity">
    <reaction evidence="4">
        <text>(R)-pantoate + NADP(+) = 2-dehydropantoate + NADPH + H(+)</text>
        <dbReference type="Rhea" id="RHEA:16233"/>
        <dbReference type="ChEBI" id="CHEBI:11561"/>
        <dbReference type="ChEBI" id="CHEBI:15378"/>
        <dbReference type="ChEBI" id="CHEBI:15980"/>
        <dbReference type="ChEBI" id="CHEBI:57783"/>
        <dbReference type="ChEBI" id="CHEBI:58349"/>
        <dbReference type="EC" id="1.1.1.169"/>
    </reaction>
</comment>
<protein>
    <recommendedName>
        <fullName evidence="2">2-dehydropantoate 2-reductase</fullName>
    </recommendedName>
</protein>
<dbReference type="InterPro" id="IPR036291">
    <property type="entry name" value="NAD(P)-bd_dom_sf"/>
</dbReference>
<dbReference type="Pfam" id="PF02317">
    <property type="entry name" value="Octopine_DH"/>
    <property type="match status" value="1"/>
</dbReference>
<evidence type="ECO:0000256" key="3">
    <source>
        <dbReference type="ARBA" id="ARBA00022655"/>
    </source>
</evidence>
<gene>
    <name evidence="7" type="ORF">QWZ14_12415</name>
</gene>
<evidence type="ECO:0000259" key="6">
    <source>
        <dbReference type="Pfam" id="PF02558"/>
    </source>
</evidence>
<organism evidence="7 8">
    <name type="scientific">Paeniroseomonas aquatica</name>
    <dbReference type="NCBI Taxonomy" id="373043"/>
    <lineage>
        <taxon>Bacteria</taxon>
        <taxon>Pseudomonadati</taxon>
        <taxon>Pseudomonadota</taxon>
        <taxon>Alphaproteobacteria</taxon>
        <taxon>Acetobacterales</taxon>
        <taxon>Acetobacteraceae</taxon>
        <taxon>Paeniroseomonas</taxon>
    </lineage>
</organism>
<dbReference type="RefSeq" id="WP_290316987.1">
    <property type="nucleotide sequence ID" value="NZ_JAUFPN010000136.1"/>
</dbReference>
<dbReference type="InterPro" id="IPR013332">
    <property type="entry name" value="KPR_N"/>
</dbReference>
<dbReference type="InterPro" id="IPR013328">
    <property type="entry name" value="6PGD_dom2"/>
</dbReference>
<dbReference type="Proteomes" id="UP001529369">
    <property type="component" value="Unassembled WGS sequence"/>
</dbReference>
<evidence type="ECO:0000256" key="1">
    <source>
        <dbReference type="ARBA" id="ARBA00004994"/>
    </source>
</evidence>
<comment type="pathway">
    <text evidence="1">Cofactor biosynthesis; (R)-pantothenate biosynthesis; (R)-pantoate from 3-methyl-2-oxobutanoate: step 2/2.</text>
</comment>
<dbReference type="EMBL" id="JAUFPN010000136">
    <property type="protein sequence ID" value="MDN3565166.1"/>
    <property type="molecule type" value="Genomic_DNA"/>
</dbReference>
<accession>A0ABT8A6C0</accession>
<evidence type="ECO:0000313" key="7">
    <source>
        <dbReference type="EMBL" id="MDN3565166.1"/>
    </source>
</evidence>
<reference evidence="8" key="1">
    <citation type="journal article" date="2019" name="Int. J. Syst. Evol. Microbiol.">
        <title>The Global Catalogue of Microorganisms (GCM) 10K type strain sequencing project: providing services to taxonomists for standard genome sequencing and annotation.</title>
        <authorList>
            <consortium name="The Broad Institute Genomics Platform"/>
            <consortium name="The Broad Institute Genome Sequencing Center for Infectious Disease"/>
            <person name="Wu L."/>
            <person name="Ma J."/>
        </authorList>
    </citation>
    <scope>NUCLEOTIDE SEQUENCE [LARGE SCALE GENOMIC DNA]</scope>
    <source>
        <strain evidence="8">CECT 7131</strain>
    </source>
</reference>
<dbReference type="Pfam" id="PF02558">
    <property type="entry name" value="ApbA"/>
    <property type="match status" value="1"/>
</dbReference>
<keyword evidence="8" id="KW-1185">Reference proteome</keyword>
<evidence type="ECO:0000256" key="2">
    <source>
        <dbReference type="ARBA" id="ARBA00019465"/>
    </source>
</evidence>
<dbReference type="SUPFAM" id="SSF48179">
    <property type="entry name" value="6-phosphogluconate dehydrogenase C-terminal domain-like"/>
    <property type="match status" value="1"/>
</dbReference>